<dbReference type="Pfam" id="PF02810">
    <property type="entry name" value="SEC-C"/>
    <property type="match status" value="1"/>
</dbReference>
<dbReference type="NCBIfam" id="NF009536">
    <property type="entry name" value="PRK12901.1"/>
    <property type="match status" value="1"/>
</dbReference>
<evidence type="ECO:0000256" key="8">
    <source>
        <dbReference type="ARBA" id="ARBA00022723"/>
    </source>
</evidence>
<dbReference type="InterPro" id="IPR014018">
    <property type="entry name" value="SecA_motor_DEAD"/>
</dbReference>
<evidence type="ECO:0000256" key="4">
    <source>
        <dbReference type="ARBA" id="ARBA00022448"/>
    </source>
</evidence>
<dbReference type="AlphaFoldDB" id="A0A7M4D5M7"/>
<dbReference type="InterPro" id="IPR036266">
    <property type="entry name" value="SecA_Wing/Scaffold_sf"/>
</dbReference>
<dbReference type="Gene3D" id="1.10.3060.10">
    <property type="entry name" value="Helical scaffold and wing domains of SecA"/>
    <property type="match status" value="1"/>
</dbReference>
<dbReference type="GO" id="GO:0005829">
    <property type="term" value="C:cytosol"/>
    <property type="evidence" value="ECO:0007669"/>
    <property type="project" value="TreeGrafter"/>
</dbReference>
<feature type="compositionally biased region" description="Basic and acidic residues" evidence="19">
    <location>
        <begin position="1030"/>
        <end position="1067"/>
    </location>
</feature>
<comment type="function">
    <text evidence="16">Part of the Sec protein translocase complex. Interacts with the SecYEG preprotein conducting channel. Has a central role in coupling the hydrolysis of ATP to the transfer of proteins into and across the cell membrane, serving as an ATP-driven molecular motor driving the stepwise translocation of polypeptide chains across the membrane.</text>
</comment>
<comment type="subcellular location">
    <subcellularLocation>
        <location evidence="16">Cell membrane</location>
        <topology evidence="16">Peripheral membrane protein</topology>
        <orientation evidence="16">Cytoplasmic side</orientation>
    </subcellularLocation>
    <subcellularLocation>
        <location evidence="2 16">Cytoplasm</location>
    </subcellularLocation>
    <text evidence="16">Distribution is 50-50.</text>
</comment>
<keyword evidence="25" id="KW-1185">Reference proteome</keyword>
<keyword evidence="15 16" id="KW-0472">Membrane</keyword>
<dbReference type="InterPro" id="IPR004027">
    <property type="entry name" value="SEC_C_motif"/>
</dbReference>
<evidence type="ECO:0000313" key="25">
    <source>
        <dbReference type="Proteomes" id="UP000285951"/>
    </source>
</evidence>
<evidence type="ECO:0000259" key="22">
    <source>
        <dbReference type="PROSITE" id="PS51196"/>
    </source>
</evidence>
<dbReference type="PROSITE" id="PS01312">
    <property type="entry name" value="SECA"/>
    <property type="match status" value="1"/>
</dbReference>
<dbReference type="SUPFAM" id="SSF81767">
    <property type="entry name" value="Pre-protein crosslinking domain of SecA"/>
    <property type="match status" value="1"/>
</dbReference>
<name>A0A7M4D5M7_9BACT</name>
<evidence type="ECO:0000256" key="17">
    <source>
        <dbReference type="RuleBase" id="RU003874"/>
    </source>
</evidence>
<dbReference type="SMART" id="SM00957">
    <property type="entry name" value="SecA_DEAD"/>
    <property type="match status" value="1"/>
</dbReference>
<dbReference type="GO" id="GO:0017038">
    <property type="term" value="P:protein import"/>
    <property type="evidence" value="ECO:0007669"/>
    <property type="project" value="InterPro"/>
</dbReference>
<evidence type="ECO:0000256" key="2">
    <source>
        <dbReference type="ARBA" id="ARBA00004496"/>
    </source>
</evidence>
<comment type="similarity">
    <text evidence="3 16 17">Belongs to the SecA family.</text>
</comment>
<dbReference type="FunFam" id="3.40.50.300:FF:000694">
    <property type="entry name" value="Preprotein translocase subunit SecA"/>
    <property type="match status" value="1"/>
</dbReference>
<dbReference type="Gene3D" id="3.40.50.300">
    <property type="entry name" value="P-loop containing nucleotide triphosphate hydrolases"/>
    <property type="match status" value="3"/>
</dbReference>
<dbReference type="CDD" id="cd18803">
    <property type="entry name" value="SF2_C_secA"/>
    <property type="match status" value="1"/>
</dbReference>
<dbReference type="SUPFAM" id="SSF81886">
    <property type="entry name" value="Helical scaffold and wing domains of SecA"/>
    <property type="match status" value="1"/>
</dbReference>
<feature type="domain" description="Helicase C-terminal" evidence="21">
    <location>
        <begin position="623"/>
        <end position="791"/>
    </location>
</feature>
<dbReference type="SUPFAM" id="SSF52540">
    <property type="entry name" value="P-loop containing nucleoside triphosphate hydrolases"/>
    <property type="match status" value="2"/>
</dbReference>
<feature type="binding site" evidence="16">
    <location>
        <begin position="196"/>
        <end position="200"/>
    </location>
    <ligand>
        <name>ATP</name>
        <dbReference type="ChEBI" id="CHEBI:30616"/>
    </ligand>
</feature>
<dbReference type="Pfam" id="PF07516">
    <property type="entry name" value="SecA_SW"/>
    <property type="match status" value="1"/>
</dbReference>
<dbReference type="Pfam" id="PF21090">
    <property type="entry name" value="P-loop_SecA"/>
    <property type="match status" value="1"/>
</dbReference>
<evidence type="ECO:0000313" key="26">
    <source>
        <dbReference type="Proteomes" id="UP000462449"/>
    </source>
</evidence>
<dbReference type="RefSeq" id="WP_156195699.1">
    <property type="nucleotide sequence ID" value="NZ_QTZN02000017.1"/>
</dbReference>
<comment type="subunit">
    <text evidence="16">Monomer and homodimer. Part of the essential Sec protein translocation apparatus which comprises SecA, SecYEG and auxiliary proteins SecDF. Other proteins may also be involved.</text>
</comment>
<dbReference type="GO" id="GO:0005886">
    <property type="term" value="C:plasma membrane"/>
    <property type="evidence" value="ECO:0007669"/>
    <property type="project" value="UniProtKB-SubCell"/>
</dbReference>
<reference evidence="23 26" key="2">
    <citation type="submission" date="2019-12" db="EMBL/GenBank/DDBJ databases">
        <title>Draft genome sequence of Labilibaculum sp. strain 44 isolated from deep waters of Black Sea.</title>
        <authorList>
            <person name="Yadav S."/>
            <person name="Villanueva L."/>
        </authorList>
    </citation>
    <scope>NUCLEOTIDE SEQUENCE [LARGE SCALE GENOMIC DNA]</scope>
    <source>
        <strain evidence="23 26">44</strain>
    </source>
</reference>
<dbReference type="Pfam" id="PF07517">
    <property type="entry name" value="SecA_DEAD"/>
    <property type="match status" value="1"/>
</dbReference>
<dbReference type="HAMAP" id="MF_01382">
    <property type="entry name" value="SecA"/>
    <property type="match status" value="1"/>
</dbReference>
<dbReference type="CDD" id="cd17928">
    <property type="entry name" value="DEXDc_SecA"/>
    <property type="match status" value="1"/>
</dbReference>
<dbReference type="InterPro" id="IPR027417">
    <property type="entry name" value="P-loop_NTPase"/>
</dbReference>
<keyword evidence="10" id="KW-0862">Zinc</keyword>
<evidence type="ECO:0000256" key="6">
    <source>
        <dbReference type="ARBA" id="ARBA00022490"/>
    </source>
</evidence>
<dbReference type="EMBL" id="QTZN02000017">
    <property type="protein sequence ID" value="MVB07161.1"/>
    <property type="molecule type" value="Genomic_DNA"/>
</dbReference>
<dbReference type="SMART" id="SM00958">
    <property type="entry name" value="SecA_PP_bind"/>
    <property type="match status" value="1"/>
</dbReference>
<dbReference type="InterPro" id="IPR011130">
    <property type="entry name" value="SecA_preprotein_X-link_dom"/>
</dbReference>
<dbReference type="PROSITE" id="PS51194">
    <property type="entry name" value="HELICASE_CTER"/>
    <property type="match status" value="1"/>
</dbReference>
<dbReference type="PANTHER" id="PTHR30612">
    <property type="entry name" value="SECA INNER MEMBRANE COMPONENT OF SEC PROTEIN SECRETION SYSTEM"/>
    <property type="match status" value="1"/>
</dbReference>
<sequence length="1098" mass="125003">MGFIDSTLGKLFGNKSDRDLKELSPYLGKIKAEYDRVTTLSNDDLRGESDKLKQRIQDFIQAEKDEIQSLKDKVDTGELSINEREEIYDRIDEIEKKIDEKIEEVLDEILPTAFAVIKDTARRFTENSELEVTASKFDRDLAPYYDNIQIDGDTAVYFNSWVAGGTEITWNMIHYDVQLIGGTVLHQGKIAEMATGEGKTLVATLPVFLNALTGRGVHLITVNDYLAKRDSEWMGPIYQFHGLSVDCIDKHSPNSDARRKAYASDITFGTNNEFGFDYLRDNMATNPKDLVQRRHNYSIVDEVDSVLVDDARTPLIISGPIPRGEHQQFDDLKPKVQKLVKAQNDLVMKIFTDSKKLLNSEDKKDLEEGAKLLLRTYKGLPKMKPLIKFLSEQGNKANLLKTENFYMQENNKNMHIITDELYFVIDEKHNSIELTDKGIDLISSDVEDSGFFVLPDIGSEVAVIEKSDLSEEEKVAKKDEMIQAYSVRSERVHTINQLLKAYTLFEKDVEYVMMDGKVKIVDEQTGRIMEGRRYSDGLHQAIEAKENVKVEAATQTFATITLQNYFRMYNKLAGMTGTAETEAGELWDIYKLEVVVIPTNRPICRDDREDLVYKTKREKYSAVIDEIVDLVNAGRPVLVGTTSVEISELLGRMLKIKGIKHNVLNAKLHQREADIVAEAGQSGTVTIATNMAGRGTDIKLSDEVKAAGGLAIIGTERHDSRRVDRQLRGRAGRQGDIGSSQFFVSLEDDLMRLFSSDRIVKLMDRMGLKEGEVIQHSMITKSIERAQKKVEENNFGIRKRLLEYDDVMNSQREVIYKRRRHALFGERIQVDIANMMYDISELIANEYHGGDFEEFKMDLLRTFSTESPVSEEEFMKEKPEEITEKIYAVVLDNYKRKVEAISKQAYPVIKNVYESKAEIYENIVVPFSDGSKMFQVVTNLKKAYESKAEDLVRSFEKVSILATIDDAWKEHLREMDDLKQSVQNASYEQKDPLLIYKFESFNLFKTMIETINKSVVSSLMKGHIPLSDPEDVRKAEERKRTDLSNLKTTKEEVGGGRERPEPKKPEPVRVAQKVGRNEPCPCGSGKKFKQCHGKGVPA</sequence>
<dbReference type="InterPro" id="IPR011116">
    <property type="entry name" value="SecA_Wing/Scaffold"/>
</dbReference>
<dbReference type="InterPro" id="IPR020937">
    <property type="entry name" value="SecA_CS"/>
</dbReference>
<dbReference type="InterPro" id="IPR011115">
    <property type="entry name" value="SecA_DEAD"/>
</dbReference>
<dbReference type="FunFam" id="3.40.50.300:FF:000246">
    <property type="entry name" value="Preprotein translocase subunit SecA"/>
    <property type="match status" value="1"/>
</dbReference>
<keyword evidence="5 16" id="KW-1003">Cell membrane</keyword>
<keyword evidence="14 16" id="KW-0811">Translocation</keyword>
<evidence type="ECO:0000256" key="10">
    <source>
        <dbReference type="ARBA" id="ARBA00022833"/>
    </source>
</evidence>
<evidence type="ECO:0000259" key="20">
    <source>
        <dbReference type="PROSITE" id="PS51192"/>
    </source>
</evidence>
<keyword evidence="13 16" id="KW-1278">Translocase</keyword>
<dbReference type="InterPro" id="IPR001650">
    <property type="entry name" value="Helicase_C-like"/>
</dbReference>
<dbReference type="NCBIfam" id="TIGR00963">
    <property type="entry name" value="secA"/>
    <property type="match status" value="1"/>
</dbReference>
<dbReference type="EMBL" id="WOTW01000017">
    <property type="protein sequence ID" value="MUP37956.1"/>
    <property type="molecule type" value="Genomic_DNA"/>
</dbReference>
<dbReference type="GO" id="GO:0043952">
    <property type="term" value="P:protein transport by the Sec complex"/>
    <property type="evidence" value="ECO:0007669"/>
    <property type="project" value="TreeGrafter"/>
</dbReference>
<dbReference type="GO" id="GO:0008564">
    <property type="term" value="F:protein-exporting ATPase activity"/>
    <property type="evidence" value="ECO:0007669"/>
    <property type="project" value="UniProtKB-EC"/>
</dbReference>
<evidence type="ECO:0000256" key="12">
    <source>
        <dbReference type="ARBA" id="ARBA00022927"/>
    </source>
</evidence>
<keyword evidence="7" id="KW-0997">Cell inner membrane</keyword>
<dbReference type="GO" id="GO:0065002">
    <property type="term" value="P:intracellular protein transmembrane transport"/>
    <property type="evidence" value="ECO:0007669"/>
    <property type="project" value="UniProtKB-UniRule"/>
</dbReference>
<dbReference type="OrthoDB" id="9805579at2"/>
<evidence type="ECO:0000256" key="5">
    <source>
        <dbReference type="ARBA" id="ARBA00022475"/>
    </source>
</evidence>
<keyword evidence="6 16" id="KW-0963">Cytoplasm</keyword>
<protein>
    <recommendedName>
        <fullName evidence="16 17">Protein translocase subunit SecA</fullName>
        <ecNumber evidence="16">7.4.2.8</ecNumber>
    </recommendedName>
</protein>
<evidence type="ECO:0000313" key="23">
    <source>
        <dbReference type="EMBL" id="MUP37956.1"/>
    </source>
</evidence>
<feature type="binding site" evidence="16">
    <location>
        <position position="697"/>
    </location>
    <ligand>
        <name>ATP</name>
        <dbReference type="ChEBI" id="CHEBI:30616"/>
    </ligand>
</feature>
<comment type="catalytic activity">
    <reaction evidence="16">
        <text>ATP + H2O + cellular proteinSide 1 = ADP + phosphate + cellular proteinSide 2.</text>
        <dbReference type="EC" id="7.4.2.8"/>
    </reaction>
</comment>
<dbReference type="InterPro" id="IPR000185">
    <property type="entry name" value="SecA"/>
</dbReference>
<evidence type="ECO:0000259" key="21">
    <source>
        <dbReference type="PROSITE" id="PS51194"/>
    </source>
</evidence>
<evidence type="ECO:0000256" key="7">
    <source>
        <dbReference type="ARBA" id="ARBA00022519"/>
    </source>
</evidence>
<feature type="domain" description="Helicase ATP-binding" evidence="20">
    <location>
        <begin position="180"/>
        <end position="339"/>
    </location>
</feature>
<dbReference type="GO" id="GO:0046872">
    <property type="term" value="F:metal ion binding"/>
    <property type="evidence" value="ECO:0007669"/>
    <property type="project" value="UniProtKB-KW"/>
</dbReference>
<evidence type="ECO:0000256" key="19">
    <source>
        <dbReference type="SAM" id="MobiDB-lite"/>
    </source>
</evidence>
<dbReference type="InterPro" id="IPR014001">
    <property type="entry name" value="Helicase_ATP-bd"/>
</dbReference>
<evidence type="ECO:0000313" key="24">
    <source>
        <dbReference type="EMBL" id="MVB07161.1"/>
    </source>
</evidence>
<evidence type="ECO:0000256" key="11">
    <source>
        <dbReference type="ARBA" id="ARBA00022840"/>
    </source>
</evidence>
<comment type="caution">
    <text evidence="23">The sequence shown here is derived from an EMBL/GenBank/DDBJ whole genome shotgun (WGS) entry which is preliminary data.</text>
</comment>
<gene>
    <name evidence="16 23" type="primary">secA</name>
    <name evidence="24" type="ORF">DWB62_009040</name>
    <name evidence="23" type="ORF">GNY23_09040</name>
</gene>
<feature type="coiled-coil region" evidence="18">
    <location>
        <begin position="42"/>
        <end position="104"/>
    </location>
</feature>
<feature type="region of interest" description="Disordered" evidence="19">
    <location>
        <begin position="1026"/>
        <end position="1098"/>
    </location>
</feature>
<organism evidence="23 26">
    <name type="scientific">Labilibaculum euxinus</name>
    <dbReference type="NCBI Taxonomy" id="2686357"/>
    <lineage>
        <taxon>Bacteria</taxon>
        <taxon>Pseudomonadati</taxon>
        <taxon>Bacteroidota</taxon>
        <taxon>Bacteroidia</taxon>
        <taxon>Marinilabiliales</taxon>
        <taxon>Marinifilaceae</taxon>
        <taxon>Labilibaculum</taxon>
    </lineage>
</organism>
<feature type="binding site" evidence="16">
    <location>
        <position position="178"/>
    </location>
    <ligand>
        <name>ATP</name>
        <dbReference type="ChEBI" id="CHEBI:30616"/>
    </ligand>
</feature>
<dbReference type="GO" id="GO:0031522">
    <property type="term" value="C:cell envelope Sec protein transport complex"/>
    <property type="evidence" value="ECO:0007669"/>
    <property type="project" value="TreeGrafter"/>
</dbReference>
<evidence type="ECO:0000256" key="3">
    <source>
        <dbReference type="ARBA" id="ARBA00007650"/>
    </source>
</evidence>
<keyword evidence="9 16" id="KW-0547">Nucleotide-binding</keyword>
<dbReference type="GO" id="GO:0005524">
    <property type="term" value="F:ATP binding"/>
    <property type="evidence" value="ECO:0007669"/>
    <property type="project" value="UniProtKB-UniRule"/>
</dbReference>
<dbReference type="GO" id="GO:0006605">
    <property type="term" value="P:protein targeting"/>
    <property type="evidence" value="ECO:0007669"/>
    <property type="project" value="UniProtKB-UniRule"/>
</dbReference>
<dbReference type="Proteomes" id="UP000462449">
    <property type="component" value="Unassembled WGS sequence"/>
</dbReference>
<dbReference type="PANTHER" id="PTHR30612:SF0">
    <property type="entry name" value="CHLOROPLAST PROTEIN-TRANSPORTING ATPASE"/>
    <property type="match status" value="1"/>
</dbReference>
<feature type="domain" description="SecA family profile" evidence="22">
    <location>
        <begin position="5"/>
        <end position="775"/>
    </location>
</feature>
<proteinExistence type="inferred from homology"/>
<dbReference type="InterPro" id="IPR036670">
    <property type="entry name" value="SecA_X-link_sf"/>
</dbReference>
<evidence type="ECO:0000256" key="1">
    <source>
        <dbReference type="ARBA" id="ARBA00001947"/>
    </source>
</evidence>
<keyword evidence="11 16" id="KW-0067">ATP-binding</keyword>
<dbReference type="InterPro" id="IPR044722">
    <property type="entry name" value="SecA_SF2_C"/>
</dbReference>
<evidence type="ECO:0000256" key="15">
    <source>
        <dbReference type="ARBA" id="ARBA00023136"/>
    </source>
</evidence>
<dbReference type="Proteomes" id="UP000285951">
    <property type="component" value="Unassembled WGS sequence"/>
</dbReference>
<evidence type="ECO:0000256" key="18">
    <source>
        <dbReference type="SAM" id="Coils"/>
    </source>
</evidence>
<accession>A0A7M4D5M7</accession>
<reference evidence="24 25" key="1">
    <citation type="submission" date="2019-11" db="EMBL/GenBank/DDBJ databases">
        <title>Draft genome sequence of Labilibaculum sp. strain SYP isolated from Black Sea.</title>
        <authorList>
            <person name="Yadav S."/>
            <person name="Villanueva L."/>
        </authorList>
    </citation>
    <scope>NUCLEOTIDE SEQUENCE [LARGE SCALE GENOMIC DNA]</scope>
    <source>
        <strain evidence="24 25">44</strain>
    </source>
</reference>
<dbReference type="PRINTS" id="PR00906">
    <property type="entry name" value="SECA"/>
</dbReference>
<keyword evidence="18" id="KW-0175">Coiled coil</keyword>
<dbReference type="Gene3D" id="3.90.1440.10">
    <property type="entry name" value="SecA, preprotein cross-linking domain"/>
    <property type="match status" value="1"/>
</dbReference>
<evidence type="ECO:0000256" key="16">
    <source>
        <dbReference type="HAMAP-Rule" id="MF_01382"/>
    </source>
</evidence>
<keyword evidence="8" id="KW-0479">Metal-binding</keyword>
<dbReference type="PROSITE" id="PS51192">
    <property type="entry name" value="HELICASE_ATP_BIND_1"/>
    <property type="match status" value="1"/>
</dbReference>
<dbReference type="EC" id="7.4.2.8" evidence="16"/>
<keyword evidence="12 16" id="KW-0653">Protein transport</keyword>
<dbReference type="PROSITE" id="PS51196">
    <property type="entry name" value="SECA_MOTOR_DEAD"/>
    <property type="match status" value="1"/>
</dbReference>
<keyword evidence="4 16" id="KW-0813">Transport</keyword>
<dbReference type="Pfam" id="PF01043">
    <property type="entry name" value="SecA_PP_bind"/>
    <property type="match status" value="1"/>
</dbReference>
<comment type="cofactor">
    <cofactor evidence="1">
        <name>Zn(2+)</name>
        <dbReference type="ChEBI" id="CHEBI:29105"/>
    </cofactor>
</comment>
<evidence type="ECO:0000256" key="13">
    <source>
        <dbReference type="ARBA" id="ARBA00022967"/>
    </source>
</evidence>
<evidence type="ECO:0000256" key="14">
    <source>
        <dbReference type="ARBA" id="ARBA00023010"/>
    </source>
</evidence>
<evidence type="ECO:0000256" key="9">
    <source>
        <dbReference type="ARBA" id="ARBA00022741"/>
    </source>
</evidence>